<feature type="region of interest" description="Disordered" evidence="1">
    <location>
        <begin position="1"/>
        <end position="72"/>
    </location>
</feature>
<gene>
    <name evidence="3" type="primary">LOC105273096</name>
</gene>
<dbReference type="AlphaFoldDB" id="A0A9R1U9U9"/>
<dbReference type="GeneID" id="105273096"/>
<feature type="region of interest" description="Disordered" evidence="1">
    <location>
        <begin position="168"/>
        <end position="211"/>
    </location>
</feature>
<feature type="non-terminal residue" evidence="3">
    <location>
        <position position="257"/>
    </location>
</feature>
<keyword evidence="2" id="KW-1185">Reference proteome</keyword>
<name>A0A9R1U9U9_9HYME</name>
<feature type="compositionally biased region" description="Basic and acidic residues" evidence="1">
    <location>
        <begin position="1"/>
        <end position="28"/>
    </location>
</feature>
<reference evidence="3" key="1">
    <citation type="submission" date="2025-08" db="UniProtKB">
        <authorList>
            <consortium name="RefSeq"/>
        </authorList>
    </citation>
    <scope>IDENTIFICATION</scope>
    <source>
        <strain evidence="3">USDA-PBARC FA_bdor</strain>
        <tissue evidence="3">Whole organism</tissue>
    </source>
</reference>
<feature type="non-terminal residue" evidence="3">
    <location>
        <position position="1"/>
    </location>
</feature>
<sequence>GPKDAKERKGKRSEDRKKERIPAAESDRPAPGPEPMDVGEAPPVLARAATEPLPGTGLTTPPPPTLVAERPLTPGGSLELLLEVPKEMAAKIQARAAAADPPSHSSEVIVPLACREVVIPPQGGETVIPPRGGEAVIPPLGGEADHQVKEVEGPTTEVATEDDDVVYVPPSAPSTQETANKDQPQASSGQRFALAPAPRPSKPRSSQRTLRPEGKEYWACLRPFLEDVWRVESRNPGFVSALQTLALLPHQYPANIR</sequence>
<dbReference type="KEGG" id="fas:105273096"/>
<feature type="compositionally biased region" description="Polar residues" evidence="1">
    <location>
        <begin position="173"/>
        <end position="190"/>
    </location>
</feature>
<evidence type="ECO:0000256" key="1">
    <source>
        <dbReference type="SAM" id="MobiDB-lite"/>
    </source>
</evidence>
<evidence type="ECO:0000313" key="3">
    <source>
        <dbReference type="RefSeq" id="XP_011313634.1"/>
    </source>
</evidence>
<accession>A0A9R1U9U9</accession>
<evidence type="ECO:0000313" key="2">
    <source>
        <dbReference type="Proteomes" id="UP000694866"/>
    </source>
</evidence>
<protein>
    <submittedName>
        <fullName evidence="3">Uncharacterized protein</fullName>
    </submittedName>
</protein>
<proteinExistence type="predicted"/>
<dbReference type="Proteomes" id="UP000694866">
    <property type="component" value="Unplaced"/>
</dbReference>
<organism evidence="2 3">
    <name type="scientific">Fopius arisanus</name>
    <dbReference type="NCBI Taxonomy" id="64838"/>
    <lineage>
        <taxon>Eukaryota</taxon>
        <taxon>Metazoa</taxon>
        <taxon>Ecdysozoa</taxon>
        <taxon>Arthropoda</taxon>
        <taxon>Hexapoda</taxon>
        <taxon>Insecta</taxon>
        <taxon>Pterygota</taxon>
        <taxon>Neoptera</taxon>
        <taxon>Endopterygota</taxon>
        <taxon>Hymenoptera</taxon>
        <taxon>Apocrita</taxon>
        <taxon>Ichneumonoidea</taxon>
        <taxon>Braconidae</taxon>
        <taxon>Opiinae</taxon>
        <taxon>Fopius</taxon>
    </lineage>
</organism>
<dbReference type="RefSeq" id="XP_011313634.1">
    <property type="nucleotide sequence ID" value="XM_011315332.1"/>
</dbReference>